<keyword evidence="3" id="KW-1185">Reference proteome</keyword>
<reference evidence="2 3" key="1">
    <citation type="journal article" date="2019" name="Int. J. Syst. Evol. Microbiol.">
        <title>The Global Catalogue of Microorganisms (GCM) 10K type strain sequencing project: providing services to taxonomists for standard genome sequencing and annotation.</title>
        <authorList>
            <consortium name="The Broad Institute Genomics Platform"/>
            <consortium name="The Broad Institute Genome Sequencing Center for Infectious Disease"/>
            <person name="Wu L."/>
            <person name="Ma J."/>
        </authorList>
    </citation>
    <scope>NUCLEOTIDE SEQUENCE [LARGE SCALE GENOMIC DNA]</scope>
    <source>
        <strain evidence="2 3">JCM 4788</strain>
    </source>
</reference>
<feature type="compositionally biased region" description="Basic residues" evidence="1">
    <location>
        <begin position="58"/>
        <end position="69"/>
    </location>
</feature>
<gene>
    <name evidence="2" type="ORF">GCM10010357_56710</name>
</gene>
<name>A0ABN0Z0R4_9ACTN</name>
<feature type="compositionally biased region" description="Basic and acidic residues" evidence="1">
    <location>
        <begin position="88"/>
        <end position="97"/>
    </location>
</feature>
<evidence type="ECO:0000313" key="3">
    <source>
        <dbReference type="Proteomes" id="UP001500879"/>
    </source>
</evidence>
<proteinExistence type="predicted"/>
<evidence type="ECO:0000313" key="2">
    <source>
        <dbReference type="EMBL" id="GAA0427688.1"/>
    </source>
</evidence>
<dbReference type="Proteomes" id="UP001500879">
    <property type="component" value="Unassembled WGS sequence"/>
</dbReference>
<feature type="compositionally biased region" description="Low complexity" evidence="1">
    <location>
        <begin position="70"/>
        <end position="85"/>
    </location>
</feature>
<dbReference type="EMBL" id="BAAABX010000058">
    <property type="protein sequence ID" value="GAA0427688.1"/>
    <property type="molecule type" value="Genomic_DNA"/>
</dbReference>
<feature type="compositionally biased region" description="Gly residues" evidence="1">
    <location>
        <begin position="38"/>
        <end position="48"/>
    </location>
</feature>
<evidence type="ECO:0000256" key="1">
    <source>
        <dbReference type="SAM" id="MobiDB-lite"/>
    </source>
</evidence>
<comment type="caution">
    <text evidence="2">The sequence shown here is derived from an EMBL/GenBank/DDBJ whole genome shotgun (WGS) entry which is preliminary data.</text>
</comment>
<feature type="region of interest" description="Disordered" evidence="1">
    <location>
        <begin position="1"/>
        <end position="97"/>
    </location>
</feature>
<sequence>MPPLGEPAGRFRGPEAQPRSGPNGRNRAEAQQAQPERGPGGEAPGGAQGRSPATRATARNRTHRAKRGPAHASAQRGSRRGAAPAETAKGRGGEKTP</sequence>
<accession>A0ABN0Z0R4</accession>
<protein>
    <submittedName>
        <fullName evidence="2">Uncharacterized protein</fullName>
    </submittedName>
</protein>
<organism evidence="2 3">
    <name type="scientific">Streptomyces luteireticuli</name>
    <dbReference type="NCBI Taxonomy" id="173858"/>
    <lineage>
        <taxon>Bacteria</taxon>
        <taxon>Bacillati</taxon>
        <taxon>Actinomycetota</taxon>
        <taxon>Actinomycetes</taxon>
        <taxon>Kitasatosporales</taxon>
        <taxon>Streptomycetaceae</taxon>
        <taxon>Streptomyces</taxon>
    </lineage>
</organism>